<comment type="similarity">
    <text evidence="1">Belongs to the barstar family.</text>
</comment>
<dbReference type="eggNOG" id="COG2732">
    <property type="taxonomic scope" value="Bacteria"/>
</dbReference>
<evidence type="ECO:0000256" key="1">
    <source>
        <dbReference type="ARBA" id="ARBA00006845"/>
    </source>
</evidence>
<dbReference type="Gene3D" id="3.30.370.10">
    <property type="entry name" value="Barstar-like"/>
    <property type="match status" value="1"/>
</dbReference>
<dbReference type="AlphaFoldDB" id="D1BIQ3"/>
<dbReference type="EMBL" id="CP001819">
    <property type="protein sequence ID" value="ACZ20095.1"/>
    <property type="molecule type" value="Genomic_DNA"/>
</dbReference>
<dbReference type="HOGENOM" id="CLU_1481014_0_0_11"/>
<organism evidence="3 4">
    <name type="scientific">Sanguibacter keddieii (strain ATCC 51767 / DSM 10542 / NCFB 3025 / ST-74)</name>
    <dbReference type="NCBI Taxonomy" id="446469"/>
    <lineage>
        <taxon>Bacteria</taxon>
        <taxon>Bacillati</taxon>
        <taxon>Actinomycetota</taxon>
        <taxon>Actinomycetes</taxon>
        <taxon>Micrococcales</taxon>
        <taxon>Sanguibacteraceae</taxon>
        <taxon>Sanguibacter</taxon>
    </lineage>
</organism>
<dbReference type="KEGG" id="ske:Sked_01230"/>
<name>D1BIQ3_SANKS</name>
<sequence>MTTIDDLREVDLSQKFLSYDTTNRRIDDLAARLGRRGMVPRVLRGGEMRTEPDLFRETAAALQFPLYFGKNRDAFHDVIQDLDLGPVRDGIVIIVSEPDKVLCDSERKVLRWFIEEMRDACVVWNSPVEEGQWWDRPPVPFHVVIAAPTGVLDSVEQLWATLGAEFERLQPDPEPDRQQLDG</sequence>
<feature type="domain" description="Barstar (barnase inhibitor)" evidence="2">
    <location>
        <begin position="41"/>
        <end position="144"/>
    </location>
</feature>
<dbReference type="InterPro" id="IPR000468">
    <property type="entry name" value="Barstar"/>
</dbReference>
<proteinExistence type="inferred from homology"/>
<dbReference type="RefSeq" id="WP_012865164.1">
    <property type="nucleotide sequence ID" value="NC_013521.1"/>
</dbReference>
<protein>
    <recommendedName>
        <fullName evidence="2">Barstar (barnase inhibitor) domain-containing protein</fullName>
    </recommendedName>
</protein>
<evidence type="ECO:0000313" key="4">
    <source>
        <dbReference type="Proteomes" id="UP000000322"/>
    </source>
</evidence>
<dbReference type="Pfam" id="PF01337">
    <property type="entry name" value="Barstar"/>
    <property type="match status" value="1"/>
</dbReference>
<accession>D1BIQ3</accession>
<dbReference type="Proteomes" id="UP000000322">
    <property type="component" value="Chromosome"/>
</dbReference>
<reference evidence="3 4" key="1">
    <citation type="journal article" date="2009" name="Stand. Genomic Sci.">
        <title>Complete genome sequence of Sanguibacter keddieii type strain (ST-74).</title>
        <authorList>
            <person name="Ivanova N."/>
            <person name="Sikorski J."/>
            <person name="Sims D."/>
            <person name="Brettin T."/>
            <person name="Detter J.C."/>
            <person name="Han C."/>
            <person name="Lapidus A."/>
            <person name="Copeland A."/>
            <person name="Glavina Del Rio T."/>
            <person name="Nolan M."/>
            <person name="Chen F."/>
            <person name="Lucas S."/>
            <person name="Tice H."/>
            <person name="Cheng J.F."/>
            <person name="Bruce D."/>
            <person name="Goodwin L."/>
            <person name="Pitluck S."/>
            <person name="Pati A."/>
            <person name="Mavromatis K."/>
            <person name="Chen A."/>
            <person name="Palaniappan K."/>
            <person name="D'haeseleer P."/>
            <person name="Chain P."/>
            <person name="Bristow J."/>
            <person name="Eisen J.A."/>
            <person name="Markowitz V."/>
            <person name="Hugenholtz P."/>
            <person name="Goker M."/>
            <person name="Pukall R."/>
            <person name="Klenk H.P."/>
            <person name="Kyrpides N.C."/>
        </authorList>
    </citation>
    <scope>NUCLEOTIDE SEQUENCE [LARGE SCALE GENOMIC DNA]</scope>
    <source>
        <strain evidence="4">ATCC 51767 / DSM 10542 / NCFB 3025 / ST-74</strain>
    </source>
</reference>
<dbReference type="OrthoDB" id="5184890at2"/>
<evidence type="ECO:0000313" key="3">
    <source>
        <dbReference type="EMBL" id="ACZ20095.1"/>
    </source>
</evidence>
<keyword evidence="4" id="KW-1185">Reference proteome</keyword>
<evidence type="ECO:0000259" key="2">
    <source>
        <dbReference type="Pfam" id="PF01337"/>
    </source>
</evidence>
<dbReference type="STRING" id="446469.Sked_01230"/>
<gene>
    <name evidence="3" type="ordered locus">Sked_01230</name>
</gene>
<dbReference type="SUPFAM" id="SSF52038">
    <property type="entry name" value="Barstar-related"/>
    <property type="match status" value="1"/>
</dbReference>
<dbReference type="InterPro" id="IPR035905">
    <property type="entry name" value="Barstar-like_sf"/>
</dbReference>